<keyword evidence="1" id="KW-0812">Transmembrane</keyword>
<dbReference type="Proteomes" id="UP001189429">
    <property type="component" value="Unassembled WGS sequence"/>
</dbReference>
<feature type="transmembrane region" description="Helical" evidence="1">
    <location>
        <begin position="21"/>
        <end position="41"/>
    </location>
</feature>
<name>A0ABN9RIC5_9DINO</name>
<gene>
    <name evidence="2" type="ORF">PCOR1329_LOCUS20975</name>
</gene>
<sequence>MAWRSRFSWWRRCFRYEQNSHFATACEIGFRGAFWLTLFAWPTIRSNTGEILGIRMQVIGPQAIVACVYTLAPTMGITIKNAWAGLSGTAASALVSWLMYAVYYDGCSGKCADWPRIDACHFWRLGDLTGECKDGSPIEFFFPRVDAWLVGFRRPCRGSVDRRRLAAQPARELPDLLLLELCLLVDGVPEPGGRGRARRTAETERPGLRPRLRALLGWKDWGGGVSLGVMKMFSGFVLALLIVSLPYPITCMMGASDRAAVIAHALARHWENTIEFYTAQEADEISKTKMLRSMRTVETEIFSLNELLEGSYWEVVAGVLTSCVSGPRLVMMRLANLSKLSRTLSRCLQLLGHVVDACEREKFEASHQSMMISCKGPVVDLATSTIELLESGLQKADDGVITEVEKEQLRLQVQVVEGFEDNLNKHVNAYIDYITRGKPYDDARELRGQLATEHVFMFCLCDFADSLQMYCTWLTDGQTTDPPLAERLRRCCGAAYGGCLLGVLDKSTIFAPKNRSFVARTSLFDQLCRLWSHHRCEGRDHTVDSRRAPVSFCRFSHWQNV</sequence>
<evidence type="ECO:0000313" key="2">
    <source>
        <dbReference type="EMBL" id="CAK0818841.1"/>
    </source>
</evidence>
<keyword evidence="1" id="KW-0472">Membrane</keyword>
<organism evidence="2 3">
    <name type="scientific">Prorocentrum cordatum</name>
    <dbReference type="NCBI Taxonomy" id="2364126"/>
    <lineage>
        <taxon>Eukaryota</taxon>
        <taxon>Sar</taxon>
        <taxon>Alveolata</taxon>
        <taxon>Dinophyceae</taxon>
        <taxon>Prorocentrales</taxon>
        <taxon>Prorocentraceae</taxon>
        <taxon>Prorocentrum</taxon>
    </lineage>
</organism>
<proteinExistence type="predicted"/>
<comment type="caution">
    <text evidence="2">The sequence shown here is derived from an EMBL/GenBank/DDBJ whole genome shotgun (WGS) entry which is preliminary data.</text>
</comment>
<dbReference type="EMBL" id="CAUYUJ010006839">
    <property type="protein sequence ID" value="CAK0818841.1"/>
    <property type="molecule type" value="Genomic_DNA"/>
</dbReference>
<reference evidence="2" key="1">
    <citation type="submission" date="2023-10" db="EMBL/GenBank/DDBJ databases">
        <authorList>
            <person name="Chen Y."/>
            <person name="Shah S."/>
            <person name="Dougan E. K."/>
            <person name="Thang M."/>
            <person name="Chan C."/>
        </authorList>
    </citation>
    <scope>NUCLEOTIDE SEQUENCE [LARGE SCALE GENOMIC DNA]</scope>
</reference>
<keyword evidence="1" id="KW-1133">Transmembrane helix</keyword>
<feature type="transmembrane region" description="Helical" evidence="1">
    <location>
        <begin position="83"/>
        <end position="103"/>
    </location>
</feature>
<evidence type="ECO:0000256" key="1">
    <source>
        <dbReference type="SAM" id="Phobius"/>
    </source>
</evidence>
<protein>
    <submittedName>
        <fullName evidence="2">Uncharacterized protein</fullName>
    </submittedName>
</protein>
<keyword evidence="3" id="KW-1185">Reference proteome</keyword>
<evidence type="ECO:0000313" key="3">
    <source>
        <dbReference type="Proteomes" id="UP001189429"/>
    </source>
</evidence>
<accession>A0ABN9RIC5</accession>